<feature type="compositionally biased region" description="Pro residues" evidence="1">
    <location>
        <begin position="101"/>
        <end position="111"/>
    </location>
</feature>
<feature type="compositionally biased region" description="Basic and acidic residues" evidence="1">
    <location>
        <begin position="180"/>
        <end position="191"/>
    </location>
</feature>
<sequence length="297" mass="32940">MMSAYGDAPRQHHDQVQSIRGRFRKLITHYQSRRAGLLWDSAPSPPDLLHPRGLDDQDRYDLSNSDNDPYSSYYYPVAVMAPHGGGSPNPSSAATGTAAPRAPPSSPPPPSSAFKPPVYEPEGFASFFWTAEEDRQLLELRERCKLDWEEIAERLLGRRSASACCSRYNRTLFNKHLEKMASKSSRNERGRQRQLPVVVEEEEGTEGNRRGVSTAVLETSPYSAYRPTPLVSPSSSSLPDWHGGSHGYYGLSNLALDDGADRGLYRLRSAPEPLEPRVADTCSDVLTKARFCLSVGL</sequence>
<dbReference type="Pfam" id="PF13921">
    <property type="entry name" value="Myb_DNA-bind_6"/>
    <property type="match status" value="1"/>
</dbReference>
<organism evidence="4 5">
    <name type="scientific">Apiospora marii</name>
    <dbReference type="NCBI Taxonomy" id="335849"/>
    <lineage>
        <taxon>Eukaryota</taxon>
        <taxon>Fungi</taxon>
        <taxon>Dikarya</taxon>
        <taxon>Ascomycota</taxon>
        <taxon>Pezizomycotina</taxon>
        <taxon>Sordariomycetes</taxon>
        <taxon>Xylariomycetidae</taxon>
        <taxon>Amphisphaeriales</taxon>
        <taxon>Apiosporaceae</taxon>
        <taxon>Apiospora</taxon>
    </lineage>
</organism>
<accession>A0ABR1SNG7</accession>
<protein>
    <recommendedName>
        <fullName evidence="6">Myb-like domain-containing protein</fullName>
    </recommendedName>
</protein>
<evidence type="ECO:0000256" key="1">
    <source>
        <dbReference type="SAM" id="MobiDB-lite"/>
    </source>
</evidence>
<feature type="compositionally biased region" description="Basic and acidic residues" evidence="1">
    <location>
        <begin position="49"/>
        <end position="61"/>
    </location>
</feature>
<name>A0ABR1SNG7_9PEZI</name>
<feature type="region of interest" description="Disordered" evidence="1">
    <location>
        <begin position="38"/>
        <end position="67"/>
    </location>
</feature>
<feature type="region of interest" description="Disordered" evidence="1">
    <location>
        <begin position="85"/>
        <end position="117"/>
    </location>
</feature>
<reference evidence="4 5" key="1">
    <citation type="submission" date="2023-01" db="EMBL/GenBank/DDBJ databases">
        <title>Analysis of 21 Apiospora genomes using comparative genomics revels a genus with tremendous synthesis potential of carbohydrate active enzymes and secondary metabolites.</title>
        <authorList>
            <person name="Sorensen T."/>
        </authorList>
    </citation>
    <scope>NUCLEOTIDE SEQUENCE [LARGE SCALE GENOMIC DNA]</scope>
    <source>
        <strain evidence="4 5">CBS 20057</strain>
    </source>
</reference>
<dbReference type="PROSITE" id="PS51294">
    <property type="entry name" value="HTH_MYB"/>
    <property type="match status" value="1"/>
</dbReference>
<gene>
    <name evidence="4" type="ORF">PG991_001949</name>
</gene>
<evidence type="ECO:0000259" key="2">
    <source>
        <dbReference type="PROSITE" id="PS50090"/>
    </source>
</evidence>
<evidence type="ECO:0000259" key="3">
    <source>
        <dbReference type="PROSITE" id="PS51294"/>
    </source>
</evidence>
<feature type="compositionally biased region" description="Low complexity" evidence="1">
    <location>
        <begin position="88"/>
        <end position="100"/>
    </location>
</feature>
<dbReference type="EMBL" id="JAQQWI010000005">
    <property type="protein sequence ID" value="KAK8035876.1"/>
    <property type="molecule type" value="Genomic_DNA"/>
</dbReference>
<feature type="domain" description="Myb-like" evidence="2">
    <location>
        <begin position="129"/>
        <end position="172"/>
    </location>
</feature>
<proteinExistence type="predicted"/>
<dbReference type="PROSITE" id="PS50090">
    <property type="entry name" value="MYB_LIKE"/>
    <property type="match status" value="1"/>
</dbReference>
<evidence type="ECO:0000313" key="4">
    <source>
        <dbReference type="EMBL" id="KAK8035876.1"/>
    </source>
</evidence>
<comment type="caution">
    <text evidence="4">The sequence shown here is derived from an EMBL/GenBank/DDBJ whole genome shotgun (WGS) entry which is preliminary data.</text>
</comment>
<feature type="domain" description="HTH myb-type" evidence="3">
    <location>
        <begin position="129"/>
        <end position="176"/>
    </location>
</feature>
<dbReference type="Gene3D" id="1.10.10.60">
    <property type="entry name" value="Homeodomain-like"/>
    <property type="match status" value="1"/>
</dbReference>
<dbReference type="SUPFAM" id="SSF46689">
    <property type="entry name" value="Homeodomain-like"/>
    <property type="match status" value="1"/>
</dbReference>
<feature type="region of interest" description="Disordered" evidence="1">
    <location>
        <begin position="180"/>
        <end position="210"/>
    </location>
</feature>
<evidence type="ECO:0000313" key="5">
    <source>
        <dbReference type="Proteomes" id="UP001396898"/>
    </source>
</evidence>
<keyword evidence="5" id="KW-1185">Reference proteome</keyword>
<dbReference type="SMART" id="SM00717">
    <property type="entry name" value="SANT"/>
    <property type="match status" value="1"/>
</dbReference>
<dbReference type="InterPro" id="IPR001005">
    <property type="entry name" value="SANT/Myb"/>
</dbReference>
<dbReference type="Proteomes" id="UP001396898">
    <property type="component" value="Unassembled WGS sequence"/>
</dbReference>
<dbReference type="InterPro" id="IPR009057">
    <property type="entry name" value="Homeodomain-like_sf"/>
</dbReference>
<dbReference type="InterPro" id="IPR017930">
    <property type="entry name" value="Myb_dom"/>
</dbReference>
<dbReference type="CDD" id="cd00167">
    <property type="entry name" value="SANT"/>
    <property type="match status" value="1"/>
</dbReference>
<evidence type="ECO:0008006" key="6">
    <source>
        <dbReference type="Google" id="ProtNLM"/>
    </source>
</evidence>